<evidence type="ECO:0000313" key="2">
    <source>
        <dbReference type="Proteomes" id="UP000315496"/>
    </source>
</evidence>
<dbReference type="Proteomes" id="UP000315496">
    <property type="component" value="Chromosome 3"/>
</dbReference>
<dbReference type="EMBL" id="VDLU01000003">
    <property type="protein sequence ID" value="TNJ27685.1"/>
    <property type="molecule type" value="Genomic_DNA"/>
</dbReference>
<protein>
    <submittedName>
        <fullName evidence="1">Uncharacterized protein</fullName>
    </submittedName>
</protein>
<keyword evidence="2" id="KW-1185">Reference proteome</keyword>
<dbReference type="VEuPathDB" id="GiardiaDB:GMRT_12073"/>
<evidence type="ECO:0000313" key="1">
    <source>
        <dbReference type="EMBL" id="TNJ27685.1"/>
    </source>
</evidence>
<name>A0A4Z1SRS1_GIAMU</name>
<reference evidence="1 2" key="1">
    <citation type="submission" date="2019-05" db="EMBL/GenBank/DDBJ databases">
        <title>The compact genome of Giardia muris reveals important steps in the evolution of intestinal protozoan parasites.</title>
        <authorList>
            <person name="Xu F."/>
            <person name="Jimenez-Gonzalez A."/>
            <person name="Einarsson E."/>
            <person name="Astvaldsson A."/>
            <person name="Peirasmaki D."/>
            <person name="Eckmann L."/>
            <person name="Andersson J.O."/>
            <person name="Svard S.G."/>
            <person name="Jerlstrom-Hultqvist J."/>
        </authorList>
    </citation>
    <scope>NUCLEOTIDE SEQUENCE [LARGE SCALE GENOMIC DNA]</scope>
    <source>
        <strain evidence="1 2">Roberts-Thomson</strain>
    </source>
</reference>
<organism evidence="1 2">
    <name type="scientific">Giardia muris</name>
    <dbReference type="NCBI Taxonomy" id="5742"/>
    <lineage>
        <taxon>Eukaryota</taxon>
        <taxon>Metamonada</taxon>
        <taxon>Diplomonadida</taxon>
        <taxon>Hexamitidae</taxon>
        <taxon>Giardiinae</taxon>
        <taxon>Giardia</taxon>
    </lineage>
</organism>
<gene>
    <name evidence="1" type="ORF">GMRT_12073</name>
</gene>
<sequence length="645" mass="71152">MPPQNLFASQEEFYSHPVLNQEGLINFVRSPEQDLRDYIEGHTEAVQSLIGTLAESIQDGIQTYQNVDFRSGIYSLMTPAPGRTFFVINEACKPDSGIQSLPRLYQVDLSGSMGIHNIPLSIKGHVTYAHHFRYQDAILLFSTYERHLWIISSATGDSFLELNNILAVKPFISGHQTDFFLALVLQHSSIRLIVGDVGNNETYTCPTPLLRLTDLAAELGGTPSDGRNASFIWNDSMLLSAHLTPCKPHQLSNSYESTVWYLGVCVAIPTGIHLVHRVIFPLVLERISSERANDRILSLISTMFSIDSYQVAPIKSISLSGPLTAIGLSSSTNSDSSPSFLLHVVTDYVSVYGLDGGERLFEDILTLTPTLFFEYPDYHITVSDFTTLNGRTILSGVRASEPPALLHIHFCPEEATFKTEVCPIPRLAQIIGADEHHGLCLAGDVSQKTVTLWRAYSTNADTNDDTPADETEKVVLSRSVINNLKISGLEQHILDESIIQIKAAKEHSQQAPTPSIKELLDKASIECENLTMETVSASTDALKALQRRVFEVFASKHDDLDLRKILQSTCGLISQVLANNERIAQACTDVRNKACLLLQRNDFVRRSATIEQSTGSRALAPHPLSGSASFAAGTPFHKTLTNTNW</sequence>
<accession>A0A4Z1SRS1</accession>
<comment type="caution">
    <text evidence="1">The sequence shown here is derived from an EMBL/GenBank/DDBJ whole genome shotgun (WGS) entry which is preliminary data.</text>
</comment>
<dbReference type="AlphaFoldDB" id="A0A4Z1SRS1"/>
<proteinExistence type="predicted"/>